<name>A0A918F4G2_9DEIO</name>
<evidence type="ECO:0000313" key="2">
    <source>
        <dbReference type="Proteomes" id="UP000603865"/>
    </source>
</evidence>
<dbReference type="RefSeq" id="WP_189088517.1">
    <property type="nucleotide sequence ID" value="NZ_BMQL01000004.1"/>
</dbReference>
<comment type="caution">
    <text evidence="1">The sequence shown here is derived from an EMBL/GenBank/DDBJ whole genome shotgun (WGS) entry which is preliminary data.</text>
</comment>
<protein>
    <submittedName>
        <fullName evidence="1">Uncharacterized protein</fullName>
    </submittedName>
</protein>
<organism evidence="1 2">
    <name type="scientific">Deinococcus ruber</name>
    <dbReference type="NCBI Taxonomy" id="1848197"/>
    <lineage>
        <taxon>Bacteria</taxon>
        <taxon>Thermotogati</taxon>
        <taxon>Deinococcota</taxon>
        <taxon>Deinococci</taxon>
        <taxon>Deinococcales</taxon>
        <taxon>Deinococcaceae</taxon>
        <taxon>Deinococcus</taxon>
    </lineage>
</organism>
<sequence>MKIKVRIAGGLAEVQIKVHERLRVTPQQLAGLAETAEISLVEAMKALKETALAVKHMEYIAQLKADALNQRMNLAARIRAAAKHEELTGESIFIAEANSTHFLKRSRQNAGSGVQNGADLSPIYKHGLNTDSLPIDQHDDICGNPDVFVGAVQGITEKFSVAVPTGDIPAEVFGTAENAIENEADTGVAVGRFTHD</sequence>
<dbReference type="AlphaFoldDB" id="A0A918F4G2"/>
<dbReference type="Proteomes" id="UP000603865">
    <property type="component" value="Unassembled WGS sequence"/>
</dbReference>
<keyword evidence="2" id="KW-1185">Reference proteome</keyword>
<accession>A0A918F4G2</accession>
<reference evidence="1" key="2">
    <citation type="submission" date="2020-09" db="EMBL/GenBank/DDBJ databases">
        <authorList>
            <person name="Sun Q."/>
            <person name="Ohkuma M."/>
        </authorList>
    </citation>
    <scope>NUCLEOTIDE SEQUENCE</scope>
    <source>
        <strain evidence="1">JCM 31311</strain>
    </source>
</reference>
<reference evidence="1" key="1">
    <citation type="journal article" date="2014" name="Int. J. Syst. Evol. Microbiol.">
        <title>Complete genome sequence of Corynebacterium casei LMG S-19264T (=DSM 44701T), isolated from a smear-ripened cheese.</title>
        <authorList>
            <consortium name="US DOE Joint Genome Institute (JGI-PGF)"/>
            <person name="Walter F."/>
            <person name="Albersmeier A."/>
            <person name="Kalinowski J."/>
            <person name="Ruckert C."/>
        </authorList>
    </citation>
    <scope>NUCLEOTIDE SEQUENCE</scope>
    <source>
        <strain evidence="1">JCM 31311</strain>
    </source>
</reference>
<gene>
    <name evidence="1" type="ORF">GCM10008957_10950</name>
</gene>
<evidence type="ECO:0000313" key="1">
    <source>
        <dbReference type="EMBL" id="GGR00069.1"/>
    </source>
</evidence>
<dbReference type="EMBL" id="BMQL01000004">
    <property type="protein sequence ID" value="GGR00069.1"/>
    <property type="molecule type" value="Genomic_DNA"/>
</dbReference>
<proteinExistence type="predicted"/>